<dbReference type="AlphaFoldDB" id="A0A381P978"/>
<dbReference type="EMBL" id="UINC01000917">
    <property type="protein sequence ID" value="SUZ63491.1"/>
    <property type="molecule type" value="Genomic_DNA"/>
</dbReference>
<evidence type="ECO:0000313" key="1">
    <source>
        <dbReference type="EMBL" id="SUZ63491.1"/>
    </source>
</evidence>
<proteinExistence type="predicted"/>
<organism evidence="1">
    <name type="scientific">marine metagenome</name>
    <dbReference type="NCBI Taxonomy" id="408172"/>
    <lineage>
        <taxon>unclassified sequences</taxon>
        <taxon>metagenomes</taxon>
        <taxon>ecological metagenomes</taxon>
    </lineage>
</organism>
<gene>
    <name evidence="1" type="ORF">METZ01_LOCUS16345</name>
</gene>
<accession>A0A381P978</accession>
<reference evidence="1" key="1">
    <citation type="submission" date="2018-05" db="EMBL/GenBank/DDBJ databases">
        <authorList>
            <person name="Lanie J.A."/>
            <person name="Ng W.-L."/>
            <person name="Kazmierczak K.M."/>
            <person name="Andrzejewski T.M."/>
            <person name="Davidsen T.M."/>
            <person name="Wayne K.J."/>
            <person name="Tettelin H."/>
            <person name="Glass J.I."/>
            <person name="Rusch D."/>
            <person name="Podicherti R."/>
            <person name="Tsui H.-C.T."/>
            <person name="Winkler M.E."/>
        </authorList>
    </citation>
    <scope>NUCLEOTIDE SEQUENCE</scope>
</reference>
<protein>
    <submittedName>
        <fullName evidence="1">Uncharacterized protein</fullName>
    </submittedName>
</protein>
<sequence>MTPNAEGLIFTTGNGTLIVSEKQTYTETPSLAR</sequence>
<name>A0A381P978_9ZZZZ</name>